<name>B0RKQ7_YEREN</name>
<sequence length="52" mass="5821">MAYGVLAYLILNIFLSLKAAPVRCSAMRWHGELIMACWMINTVLSCYGPGRD</sequence>
<organism evidence="1">
    <name type="scientific">Yersinia enterocolitica</name>
    <dbReference type="NCBI Taxonomy" id="630"/>
    <lineage>
        <taxon>Bacteria</taxon>
        <taxon>Pseudomonadati</taxon>
        <taxon>Pseudomonadota</taxon>
        <taxon>Gammaproteobacteria</taxon>
        <taxon>Enterobacterales</taxon>
        <taxon>Yersiniaceae</taxon>
        <taxon>Yersinia</taxon>
    </lineage>
</organism>
<reference evidence="1" key="1">
    <citation type="journal article" date="2008" name="J. Bacteriol.">
        <title>Genetic and functional properties of the self-transmissible Yersinia enterocolitica plasmid pYE854, which mobilizes the virulence plasmid pYV.</title>
        <authorList>
            <person name="Hammerl J.A."/>
            <person name="Klein I."/>
            <person name="Lanka E."/>
            <person name="Appel B."/>
            <person name="Hertwig S."/>
        </authorList>
    </citation>
    <scope>NUCLEOTIDE SEQUENCE [LARGE SCALE GENOMIC DNA]</scope>
    <source>
        <strain evidence="1">29854</strain>
        <plasmid evidence="1">pYE854</plasmid>
    </source>
</reference>
<dbReference type="EMBL" id="AM905950">
    <property type="protein sequence ID" value="CAP20164.1"/>
    <property type="molecule type" value="Genomic_DNA"/>
</dbReference>
<evidence type="ECO:0000313" key="1">
    <source>
        <dbReference type="EMBL" id="CAP20164.1"/>
    </source>
</evidence>
<dbReference type="AlphaFoldDB" id="B0RKQ7"/>
<keyword evidence="1" id="KW-0614">Plasmid</keyword>
<accession>B0RKQ7</accession>
<protein>
    <submittedName>
        <fullName evidence="1">Uncharacterized protein</fullName>
    </submittedName>
</protein>
<geneLocation type="plasmid" evidence="1">
    <name>pYE854</name>
</geneLocation>
<proteinExistence type="predicted"/>